<protein>
    <recommendedName>
        <fullName evidence="13">Alpha-1,4 glucan phosphorylase</fullName>
        <ecNumber evidence="13">2.4.1.1</ecNumber>
    </recommendedName>
</protein>
<evidence type="ECO:0000256" key="9">
    <source>
        <dbReference type="ARBA" id="ARBA00022898"/>
    </source>
</evidence>
<evidence type="ECO:0000256" key="2">
    <source>
        <dbReference type="ARBA" id="ARBA00001933"/>
    </source>
</evidence>
<evidence type="ECO:0000256" key="5">
    <source>
        <dbReference type="ARBA" id="ARBA00022490"/>
    </source>
</evidence>
<keyword evidence="6" id="KW-0021">Allosteric enzyme</keyword>
<accession>A0A1L4BTX7</accession>
<evidence type="ECO:0000256" key="1">
    <source>
        <dbReference type="ARBA" id="ARBA00001275"/>
    </source>
</evidence>
<dbReference type="KEGG" id="frx:F7310_07965"/>
<comment type="function">
    <text evidence="13">Allosteric enzyme that catalyzes the rate-limiting step in glycogen catabolism, the phosphorolytic cleavage of glycogen to produce glucose-1-phosphate, and plays a central role in maintaining cellular and organismal glucose homeostasis.</text>
</comment>
<dbReference type="Proteomes" id="UP000184222">
    <property type="component" value="Chromosome"/>
</dbReference>
<keyword evidence="7 13" id="KW-0328">Glycosyltransferase</keyword>
<name>A0A1L4BTX7_9GAMM</name>
<comment type="subcellular location">
    <subcellularLocation>
        <location evidence="3">Cytoplasm</location>
    </subcellularLocation>
</comment>
<dbReference type="PANTHER" id="PTHR11468">
    <property type="entry name" value="GLYCOGEN PHOSPHORYLASE"/>
    <property type="match status" value="1"/>
</dbReference>
<keyword evidence="10 13" id="KW-0119">Carbohydrate metabolism</keyword>
<organism evidence="14 15">
    <name type="scientific">Francisella uliginis</name>
    <dbReference type="NCBI Taxonomy" id="573570"/>
    <lineage>
        <taxon>Bacteria</taxon>
        <taxon>Pseudomonadati</taxon>
        <taxon>Pseudomonadota</taxon>
        <taxon>Gammaproteobacteria</taxon>
        <taxon>Thiotrichales</taxon>
        <taxon>Francisellaceae</taxon>
        <taxon>Francisella</taxon>
    </lineage>
</organism>
<dbReference type="FunFam" id="3.40.50.2000:FF:000003">
    <property type="entry name" value="Alpha-1,4 glucan phosphorylase"/>
    <property type="match status" value="1"/>
</dbReference>
<keyword evidence="8 13" id="KW-0808">Transferase</keyword>
<dbReference type="Gene3D" id="3.40.50.2000">
    <property type="entry name" value="Glycogen Phosphorylase B"/>
    <property type="match status" value="2"/>
</dbReference>
<dbReference type="InterPro" id="IPR011833">
    <property type="entry name" value="Glycg_phsphrylas"/>
</dbReference>
<dbReference type="STRING" id="573570.F7310_07965"/>
<evidence type="ECO:0000313" key="14">
    <source>
        <dbReference type="EMBL" id="API87302.1"/>
    </source>
</evidence>
<dbReference type="GO" id="GO:0005980">
    <property type="term" value="P:glycogen catabolic process"/>
    <property type="evidence" value="ECO:0007669"/>
    <property type="project" value="TreeGrafter"/>
</dbReference>
<evidence type="ECO:0000256" key="7">
    <source>
        <dbReference type="ARBA" id="ARBA00022676"/>
    </source>
</evidence>
<comment type="function">
    <text evidence="11">Phosphorylase is an important allosteric enzyme in carbohydrate metabolism. Enzymes from different sources differ in their regulatory mechanisms and in their natural substrates. However, all known phosphorylases share catalytic and structural properties.</text>
</comment>
<dbReference type="GO" id="GO:0005737">
    <property type="term" value="C:cytoplasm"/>
    <property type="evidence" value="ECO:0007669"/>
    <property type="project" value="UniProtKB-SubCell"/>
</dbReference>
<dbReference type="RefSeq" id="WP_072713076.1">
    <property type="nucleotide sequence ID" value="NZ_CP016796.1"/>
</dbReference>
<dbReference type="InterPro" id="IPR000811">
    <property type="entry name" value="Glyco_trans_35"/>
</dbReference>
<dbReference type="GO" id="GO:0030170">
    <property type="term" value="F:pyridoxal phosphate binding"/>
    <property type="evidence" value="ECO:0007669"/>
    <property type="project" value="InterPro"/>
</dbReference>
<keyword evidence="5" id="KW-0963">Cytoplasm</keyword>
<dbReference type="Pfam" id="PF00343">
    <property type="entry name" value="Phosphorylase"/>
    <property type="match status" value="1"/>
</dbReference>
<evidence type="ECO:0000256" key="10">
    <source>
        <dbReference type="ARBA" id="ARBA00023277"/>
    </source>
</evidence>
<dbReference type="PANTHER" id="PTHR11468:SF3">
    <property type="entry name" value="GLYCOGEN PHOSPHORYLASE, LIVER FORM"/>
    <property type="match status" value="1"/>
</dbReference>
<comment type="catalytic activity">
    <reaction evidence="1 13">
        <text>[(1-&gt;4)-alpha-D-glucosyl](n) + phosphate = [(1-&gt;4)-alpha-D-glucosyl](n-1) + alpha-D-glucose 1-phosphate</text>
        <dbReference type="Rhea" id="RHEA:41732"/>
        <dbReference type="Rhea" id="RHEA-COMP:9584"/>
        <dbReference type="Rhea" id="RHEA-COMP:9586"/>
        <dbReference type="ChEBI" id="CHEBI:15444"/>
        <dbReference type="ChEBI" id="CHEBI:43474"/>
        <dbReference type="ChEBI" id="CHEBI:58601"/>
        <dbReference type="EC" id="2.4.1.1"/>
    </reaction>
</comment>
<evidence type="ECO:0000256" key="12">
    <source>
        <dbReference type="PIRSR" id="PIRSR000460-1"/>
    </source>
</evidence>
<proteinExistence type="inferred from homology"/>
<reference evidence="14 15" key="1">
    <citation type="journal article" date="2016" name="Appl. Environ. Microbiol.">
        <title>Whole genome relationships among Francisella bacteria of diverse origin define new species and provide specific regions for detection.</title>
        <authorList>
            <person name="Challacombe J.F."/>
            <person name="Petersen J.M."/>
            <person name="Gallegos-Graves V."/>
            <person name="Hodge D."/>
            <person name="Pillai S."/>
            <person name="Kuske C.R."/>
        </authorList>
    </citation>
    <scope>NUCLEOTIDE SEQUENCE [LARGE SCALE GENOMIC DNA]</scope>
    <source>
        <strain evidence="15">TX07-7310</strain>
    </source>
</reference>
<dbReference type="PIRSF" id="PIRSF000460">
    <property type="entry name" value="Pprylas_GlgP"/>
    <property type="match status" value="1"/>
</dbReference>
<evidence type="ECO:0000256" key="3">
    <source>
        <dbReference type="ARBA" id="ARBA00004496"/>
    </source>
</evidence>
<keyword evidence="15" id="KW-1185">Reference proteome</keyword>
<evidence type="ECO:0000256" key="8">
    <source>
        <dbReference type="ARBA" id="ARBA00022679"/>
    </source>
</evidence>
<comment type="cofactor">
    <cofactor evidence="2 13">
        <name>pyridoxal 5'-phosphate</name>
        <dbReference type="ChEBI" id="CHEBI:597326"/>
    </cofactor>
</comment>
<feature type="modified residue" description="N6-(pyridoxal phosphate)lysine" evidence="12">
    <location>
        <position position="609"/>
    </location>
</feature>
<comment type="similarity">
    <text evidence="4 13">Belongs to the glycogen phosphorylase family.</text>
</comment>
<dbReference type="EMBL" id="CP016796">
    <property type="protein sequence ID" value="API87302.1"/>
    <property type="molecule type" value="Genomic_DNA"/>
</dbReference>
<dbReference type="EC" id="2.4.1.1" evidence="13"/>
<evidence type="ECO:0000256" key="11">
    <source>
        <dbReference type="ARBA" id="ARBA00025174"/>
    </source>
</evidence>
<evidence type="ECO:0000256" key="13">
    <source>
        <dbReference type="RuleBase" id="RU000587"/>
    </source>
</evidence>
<dbReference type="GO" id="GO:0008184">
    <property type="term" value="F:glycogen phosphorylase activity"/>
    <property type="evidence" value="ECO:0007669"/>
    <property type="project" value="InterPro"/>
</dbReference>
<dbReference type="FunFam" id="3.40.50.2000:FF:000153">
    <property type="entry name" value="Alpha-1,4 glucan phosphorylase"/>
    <property type="match status" value="1"/>
</dbReference>
<dbReference type="AlphaFoldDB" id="A0A1L4BTX7"/>
<sequence>MNEKNQIELYLEKILNCDVSQANDQDLYYALLSYAKEQTAKLPEQVYKKKIYYISSEFLIGKMLISNLINLGVYDDVCRILKDSGKNIVQIEEFEPEPSLGNGGLGRLAACFLDSIASLGIPGTGISLNYHYGLFKQKFKNHSQSEKPNPWIEKLGWLNKKDVSYNVDFNNFSVESQLCEIDVVGYANNFVNKLCLFDITSVDPDVIEDDITFDKTAIEKNLTLFLYPDDSDEDGHLLRIFQQYFMVSNAVSLIFSDITKNGYSLESLPEHAVVQINDTHPTLVIPELIRQLIANGIDIDRAIELVSKTAAYTNHTILAEALEKWPLSYLEKVLSKEMIDIIKYLDKKIKEQYTDHELAIIDENDCVHMAHICIHYSFSVNGVAALHTDILKNSELKHFNDIYPNKFNNKTNGITFRRWLLQANPELASYLKSLVGDSFIQDSKQLEKLLAYHNDKNVLAKLDEIKKTKKDQFVEFASYYSGVDLLKDGIFDVQIKRIHEYKRQQMNALYIIHKYLEIKSGLYPKPKRPINFIFGGKAAPAYTIAKHIIHLILCLQELINNDEEVNQYIRVLFVENYNVSVAEKLIPATDVSEQISLASKEASGTGNMKFMLNGAITLGTMDGANVEIAELVGSANIYTFGKDSDTIIDLYKTSGYKSIDYYHNPVIKNVVDFIISPTLLSIGDKDKLIPLFNELISKDWFMTLIDLVEYIKVKDQVFRDYEDREHWLRMSLVNTAKSGFFSSDRTIGQYNKHIWKI</sequence>
<gene>
    <name evidence="14" type="ORF">F7310_07965</name>
</gene>
<dbReference type="PROSITE" id="PS00102">
    <property type="entry name" value="PHOSPHORYLASE"/>
    <property type="match status" value="1"/>
</dbReference>
<evidence type="ECO:0000313" key="15">
    <source>
        <dbReference type="Proteomes" id="UP000184222"/>
    </source>
</evidence>
<evidence type="ECO:0000256" key="6">
    <source>
        <dbReference type="ARBA" id="ARBA00022533"/>
    </source>
</evidence>
<dbReference type="InterPro" id="IPR035090">
    <property type="entry name" value="Pyridoxal_P_attach_site"/>
</dbReference>
<evidence type="ECO:0000256" key="4">
    <source>
        <dbReference type="ARBA" id="ARBA00006047"/>
    </source>
</evidence>
<dbReference type="NCBIfam" id="TIGR02093">
    <property type="entry name" value="P_ylase"/>
    <property type="match status" value="1"/>
</dbReference>
<dbReference type="SUPFAM" id="SSF53756">
    <property type="entry name" value="UDP-Glycosyltransferase/glycogen phosphorylase"/>
    <property type="match status" value="1"/>
</dbReference>
<dbReference type="OrthoDB" id="7229284at2"/>
<keyword evidence="9 12" id="KW-0663">Pyridoxal phosphate</keyword>